<comment type="caution">
    <text evidence="2">The sequence shown here is derived from an EMBL/GenBank/DDBJ whole genome shotgun (WGS) entry which is preliminary data.</text>
</comment>
<feature type="domain" description="TnsA endonuclease N-terminal" evidence="1">
    <location>
        <begin position="63"/>
        <end position="137"/>
    </location>
</feature>
<reference evidence="4 7" key="4">
    <citation type="submission" date="2018-09" db="EMBL/GenBank/DDBJ databases">
        <title>Metagenome Assembled Genomes from an Advanced Water Purification Facility.</title>
        <authorList>
            <person name="Stamps B.W."/>
            <person name="Spear J.R."/>
        </authorList>
    </citation>
    <scope>NUCLEOTIDE SEQUENCE [LARGE SCALE GENOMIC DNA]</scope>
    <source>
        <strain evidence="4">Bin_29_2</strain>
    </source>
</reference>
<dbReference type="EMBL" id="SSGD01000175">
    <property type="protein sequence ID" value="TXI49036.1"/>
    <property type="molecule type" value="Genomic_DNA"/>
</dbReference>
<dbReference type="Proteomes" id="UP000034416">
    <property type="component" value="Unassembled WGS sequence"/>
</dbReference>
<reference evidence="2" key="2">
    <citation type="submission" date="2015-04" db="EMBL/GenBank/DDBJ databases">
        <title>Genome sequence of Mycobacterium arupense strain GUC1.</title>
        <authorList>
            <person name="Greninger A.L."/>
            <person name="Cunningham G."/>
            <person name="Chiu C.Y."/>
            <person name="Miller S."/>
        </authorList>
    </citation>
    <scope>NUCLEOTIDE SEQUENCE</scope>
    <source>
        <strain evidence="2">GUC1</strain>
    </source>
</reference>
<evidence type="ECO:0000313" key="4">
    <source>
        <dbReference type="EMBL" id="TXI49036.1"/>
    </source>
</evidence>
<keyword evidence="4" id="KW-0255">Endonuclease</keyword>
<protein>
    <submittedName>
        <fullName evidence="3 4">Transposase</fullName>
    </submittedName>
</protein>
<dbReference type="EMBL" id="MVHH01000032">
    <property type="protein sequence ID" value="OQZ95315.1"/>
    <property type="molecule type" value="Genomic_DNA"/>
</dbReference>
<dbReference type="AlphaFoldDB" id="A0A0F5N073"/>
<dbReference type="NCBIfam" id="NF033179">
    <property type="entry name" value="TnsA_like_Actin"/>
    <property type="match status" value="1"/>
</dbReference>
<reference evidence="3 6" key="3">
    <citation type="submission" date="2016-12" db="EMBL/GenBank/DDBJ databases">
        <title>The new phylogeny of genus Mycobacterium.</title>
        <authorList>
            <person name="Tortoli E."/>
            <person name="Trovato A."/>
            <person name="Cirillo D.M."/>
        </authorList>
    </citation>
    <scope>NUCLEOTIDE SEQUENCE [LARGE SCALE GENOMIC DNA]</scope>
    <source>
        <strain evidence="3 6">DSM 44942</strain>
    </source>
</reference>
<evidence type="ECO:0000313" key="3">
    <source>
        <dbReference type="EMBL" id="OQZ95315.1"/>
    </source>
</evidence>
<dbReference type="Proteomes" id="UP000192327">
    <property type="component" value="Unassembled WGS sequence"/>
</dbReference>
<dbReference type="GO" id="GO:0004519">
    <property type="term" value="F:endonuclease activity"/>
    <property type="evidence" value="ECO:0007669"/>
    <property type="project" value="UniProtKB-KW"/>
</dbReference>
<evidence type="ECO:0000313" key="2">
    <source>
        <dbReference type="EMBL" id="KKC00357.1"/>
    </source>
</evidence>
<reference evidence="5" key="1">
    <citation type="submission" date="2015-04" db="EMBL/GenBank/DDBJ databases">
        <title>Genome sequence of Mycobacterium arupense GUC1.</title>
        <authorList>
            <person name="Greninger A.L."/>
            <person name="Cunningham G."/>
            <person name="Chiu C.Y."/>
            <person name="Miller S."/>
        </authorList>
    </citation>
    <scope>NUCLEOTIDE SEQUENCE [LARGE SCALE GENOMIC DNA]</scope>
    <source>
        <strain evidence="5">GUC1</strain>
    </source>
</reference>
<keyword evidence="4" id="KW-0540">Nuclease</keyword>
<organism evidence="2 5">
    <name type="scientific">Mycolicibacter arupensis</name>
    <dbReference type="NCBI Taxonomy" id="342002"/>
    <lineage>
        <taxon>Bacteria</taxon>
        <taxon>Bacillati</taxon>
        <taxon>Actinomycetota</taxon>
        <taxon>Actinomycetes</taxon>
        <taxon>Mycobacteriales</taxon>
        <taxon>Mycobacteriaceae</taxon>
        <taxon>Mycolicibacter</taxon>
    </lineage>
</organism>
<keyword evidence="4" id="KW-0378">Hydrolase</keyword>
<keyword evidence="6" id="KW-1185">Reference proteome</keyword>
<evidence type="ECO:0000313" key="6">
    <source>
        <dbReference type="Proteomes" id="UP000192327"/>
    </source>
</evidence>
<dbReference type="PATRIC" id="fig|342002.3.peg.1885"/>
<gene>
    <name evidence="3" type="ORF">BST15_14520</name>
    <name evidence="4" type="ORF">E6Q54_23010</name>
    <name evidence="2" type="ORF">WR43_05460</name>
</gene>
<dbReference type="Pfam" id="PF08722">
    <property type="entry name" value="Tn7_TnsA-like_N"/>
    <property type="match status" value="1"/>
</dbReference>
<proteinExistence type="predicted"/>
<dbReference type="EMBL" id="LASW01000014">
    <property type="protein sequence ID" value="KKC00357.1"/>
    <property type="molecule type" value="Genomic_DNA"/>
</dbReference>
<evidence type="ECO:0000313" key="7">
    <source>
        <dbReference type="Proteomes" id="UP000321797"/>
    </source>
</evidence>
<dbReference type="InterPro" id="IPR048000">
    <property type="entry name" value="TnsA-like"/>
</dbReference>
<evidence type="ECO:0000259" key="1">
    <source>
        <dbReference type="Pfam" id="PF08722"/>
    </source>
</evidence>
<dbReference type="InterPro" id="IPR014833">
    <property type="entry name" value="TnsA_N"/>
</dbReference>
<dbReference type="Proteomes" id="UP000321797">
    <property type="component" value="Unassembled WGS sequence"/>
</dbReference>
<dbReference type="STRING" id="342002.BST15_14520"/>
<evidence type="ECO:0000313" key="5">
    <source>
        <dbReference type="Proteomes" id="UP000034416"/>
    </source>
</evidence>
<dbReference type="OrthoDB" id="3403133at2"/>
<sequence>MQTADWADAAAVLSAPLAPWRTFRWWYGQQHYSGTYWAKTQNDHVIYESRLELARLLYADFEPAVTSIAAQPFLIEADVDGKRRRHIPDFLLSTRNGPIVVDVKPRHRVGVPKVAYTLAWTRHLIEDRGWDYEVWSEPPPVELNNIRFLAGYRDERRINRDVLDAVSRLDVEGLTIEQAITAHAGLPVPLVRSALCHLLWCGAIATDLDAPLQSTAVLRKGPNS</sequence>
<name>A0A0F5N073_9MYCO</name>
<accession>A0A0F5N073</accession>